<evidence type="ECO:0000313" key="2">
    <source>
        <dbReference type="Proteomes" id="UP000054279"/>
    </source>
</evidence>
<organism evidence="1 2">
    <name type="scientific">Sphaerobolus stellatus (strain SS14)</name>
    <dbReference type="NCBI Taxonomy" id="990650"/>
    <lineage>
        <taxon>Eukaryota</taxon>
        <taxon>Fungi</taxon>
        <taxon>Dikarya</taxon>
        <taxon>Basidiomycota</taxon>
        <taxon>Agaricomycotina</taxon>
        <taxon>Agaricomycetes</taxon>
        <taxon>Phallomycetidae</taxon>
        <taxon>Geastrales</taxon>
        <taxon>Sphaerobolaceae</taxon>
        <taxon>Sphaerobolus</taxon>
    </lineage>
</organism>
<dbReference type="AlphaFoldDB" id="A0A0C9UVK3"/>
<evidence type="ECO:0000313" key="1">
    <source>
        <dbReference type="EMBL" id="KIJ38869.1"/>
    </source>
</evidence>
<dbReference type="Proteomes" id="UP000054279">
    <property type="component" value="Unassembled WGS sequence"/>
</dbReference>
<dbReference type="EMBL" id="KN837157">
    <property type="protein sequence ID" value="KIJ38869.1"/>
    <property type="molecule type" value="Genomic_DNA"/>
</dbReference>
<reference evidence="1 2" key="1">
    <citation type="submission" date="2014-06" db="EMBL/GenBank/DDBJ databases">
        <title>Evolutionary Origins and Diversification of the Mycorrhizal Mutualists.</title>
        <authorList>
            <consortium name="DOE Joint Genome Institute"/>
            <consortium name="Mycorrhizal Genomics Consortium"/>
            <person name="Kohler A."/>
            <person name="Kuo A."/>
            <person name="Nagy L.G."/>
            <person name="Floudas D."/>
            <person name="Copeland A."/>
            <person name="Barry K.W."/>
            <person name="Cichocki N."/>
            <person name="Veneault-Fourrey C."/>
            <person name="LaButti K."/>
            <person name="Lindquist E.A."/>
            <person name="Lipzen A."/>
            <person name="Lundell T."/>
            <person name="Morin E."/>
            <person name="Murat C."/>
            <person name="Riley R."/>
            <person name="Ohm R."/>
            <person name="Sun H."/>
            <person name="Tunlid A."/>
            <person name="Henrissat B."/>
            <person name="Grigoriev I.V."/>
            <person name="Hibbett D.S."/>
            <person name="Martin F."/>
        </authorList>
    </citation>
    <scope>NUCLEOTIDE SEQUENCE [LARGE SCALE GENOMIC DNA]</scope>
    <source>
        <strain evidence="1 2">SS14</strain>
    </source>
</reference>
<proteinExistence type="predicted"/>
<name>A0A0C9UVK3_SPHS4</name>
<accession>A0A0C9UVK3</accession>
<protein>
    <submittedName>
        <fullName evidence="1">Uncharacterized protein</fullName>
    </submittedName>
</protein>
<sequence length="55" mass="6380">MFWHVLLERTFMLGIGMNAREEDRAAGLARPGEDGMRWLVDSWADGISKRRLTFL</sequence>
<dbReference type="HOGENOM" id="CLU_3033915_0_0_1"/>
<keyword evidence="2" id="KW-1185">Reference proteome</keyword>
<gene>
    <name evidence="1" type="ORF">M422DRAFT_33108</name>
</gene>